<protein>
    <submittedName>
        <fullName evidence="2">Uncharacterized protein</fullName>
    </submittedName>
</protein>
<dbReference type="OrthoDB" id="9840483at2"/>
<gene>
    <name evidence="2" type="ORF">Fuma_01303</name>
</gene>
<proteinExistence type="predicted"/>
<keyword evidence="3" id="KW-1185">Reference proteome</keyword>
<dbReference type="EMBL" id="CP017641">
    <property type="protein sequence ID" value="APZ91712.1"/>
    <property type="molecule type" value="Genomic_DNA"/>
</dbReference>
<feature type="signal peptide" evidence="1">
    <location>
        <begin position="1"/>
        <end position="20"/>
    </location>
</feature>
<name>A0A1P8WCC5_9PLAN</name>
<dbReference type="RefSeq" id="WP_145944017.1">
    <property type="nucleotide sequence ID" value="NZ_CP017641.1"/>
</dbReference>
<evidence type="ECO:0000313" key="3">
    <source>
        <dbReference type="Proteomes" id="UP000187735"/>
    </source>
</evidence>
<organism evidence="2 3">
    <name type="scientific">Fuerstiella marisgermanici</name>
    <dbReference type="NCBI Taxonomy" id="1891926"/>
    <lineage>
        <taxon>Bacteria</taxon>
        <taxon>Pseudomonadati</taxon>
        <taxon>Planctomycetota</taxon>
        <taxon>Planctomycetia</taxon>
        <taxon>Planctomycetales</taxon>
        <taxon>Planctomycetaceae</taxon>
        <taxon>Fuerstiella</taxon>
    </lineage>
</organism>
<evidence type="ECO:0000313" key="2">
    <source>
        <dbReference type="EMBL" id="APZ91712.1"/>
    </source>
</evidence>
<accession>A0A1P8WCC5</accession>
<keyword evidence="1" id="KW-0732">Signal</keyword>
<evidence type="ECO:0000256" key="1">
    <source>
        <dbReference type="SAM" id="SignalP"/>
    </source>
</evidence>
<sequence length="128" mass="14910" precursor="true">MSRFIALAFLLCGTTSIVSAQDFAQLENTYHVEVRVEHWRIGSAYWSTEFSTTDYDSALLMFDLFELALEENALREMLGFSWQWLVTDVRIRTEYPPELTAPLQRAQTLRLQRQATAYQTPIHQYPGQ</sequence>
<dbReference type="KEGG" id="fmr:Fuma_01303"/>
<dbReference type="AlphaFoldDB" id="A0A1P8WCC5"/>
<feature type="chain" id="PRO_5012207809" evidence="1">
    <location>
        <begin position="21"/>
        <end position="128"/>
    </location>
</feature>
<reference evidence="2 3" key="1">
    <citation type="journal article" date="2016" name="Front. Microbiol.">
        <title>Fuerstia marisgermanicae gen. nov., sp. nov., an Unusual Member of the Phylum Planctomycetes from the German Wadden Sea.</title>
        <authorList>
            <person name="Kohn T."/>
            <person name="Heuer A."/>
            <person name="Jogler M."/>
            <person name="Vollmers J."/>
            <person name="Boedeker C."/>
            <person name="Bunk B."/>
            <person name="Rast P."/>
            <person name="Borchert D."/>
            <person name="Glockner I."/>
            <person name="Freese H.M."/>
            <person name="Klenk H.P."/>
            <person name="Overmann J."/>
            <person name="Kaster A.K."/>
            <person name="Rohde M."/>
            <person name="Wiegand S."/>
            <person name="Jogler C."/>
        </authorList>
    </citation>
    <scope>NUCLEOTIDE SEQUENCE [LARGE SCALE GENOMIC DNA]</scope>
    <source>
        <strain evidence="2 3">NH11</strain>
    </source>
</reference>
<dbReference type="Proteomes" id="UP000187735">
    <property type="component" value="Chromosome"/>
</dbReference>